<comment type="caution">
    <text evidence="2">The sequence shown here is derived from an EMBL/GenBank/DDBJ whole genome shotgun (WGS) entry which is preliminary data.</text>
</comment>
<accession>A0ABR3ESQ1</accession>
<evidence type="ECO:0000313" key="3">
    <source>
        <dbReference type="Proteomes" id="UP001465976"/>
    </source>
</evidence>
<dbReference type="EMBL" id="JBAHYK010002076">
    <property type="protein sequence ID" value="KAL0565906.1"/>
    <property type="molecule type" value="Genomic_DNA"/>
</dbReference>
<dbReference type="Proteomes" id="UP001465976">
    <property type="component" value="Unassembled WGS sequence"/>
</dbReference>
<dbReference type="InterPro" id="IPR046521">
    <property type="entry name" value="DUF6698"/>
</dbReference>
<feature type="region of interest" description="Disordered" evidence="1">
    <location>
        <begin position="377"/>
        <end position="399"/>
    </location>
</feature>
<reference evidence="2 3" key="1">
    <citation type="submission" date="2024-02" db="EMBL/GenBank/DDBJ databases">
        <title>A draft genome for the cacao thread blight pathogen Marasmius crinis-equi.</title>
        <authorList>
            <person name="Cohen S.P."/>
            <person name="Baruah I.K."/>
            <person name="Amoako-Attah I."/>
            <person name="Bukari Y."/>
            <person name="Meinhardt L.W."/>
            <person name="Bailey B.A."/>
        </authorList>
    </citation>
    <scope>NUCLEOTIDE SEQUENCE [LARGE SCALE GENOMIC DNA]</scope>
    <source>
        <strain evidence="2 3">GH-76</strain>
    </source>
</reference>
<gene>
    <name evidence="2" type="ORF">V5O48_016109</name>
</gene>
<feature type="compositionally biased region" description="Low complexity" evidence="1">
    <location>
        <begin position="9"/>
        <end position="23"/>
    </location>
</feature>
<feature type="compositionally biased region" description="Low complexity" evidence="1">
    <location>
        <begin position="467"/>
        <end position="476"/>
    </location>
</feature>
<sequence length="556" mass="58927">MSPPNEVISSNAAPLSSASAAGSTGVMDVRSLTLALQHSQLQNQELEAENKQLKLSATTQSPSPPASANATASESTSTKESWQDAARRAGSAYAHMHCPWGPSSYEGSYEAAQVTNPYNPLRYTNDALRTNCAFAELFTVIPKTPEHLRFFEENNPKYPEVVQGGVTNGRTKMVQRAKSEAHQIYTSFHAQYPNFFKIRNDPTSRKGNAQACEWLGFDESQSTYATYPPLLYKDFNTAKVSGLYRNVQLMQLAKVLLFGASSLNPGGPAIPTKSTNATLWEVKTTTPGLMVGTGILARFLFSPDASFGKTGLISGISYLRDFETCKRSVIIGIEHEHFQKTFALWNMFVFGAKPAVPPLPAATGDTEDELEELLRAIDDDDSETEEDLPAGGRTPVAAESDPIDTASTLIVIPTMDTSSTLVAIPIVDTPSALVTIAAIETSSTLTAIPSAPVPPPVALGDSRPEASSEASESTSTGAGGRGAGRGGSGQAGKHGGGNRKNTAVPATQSTTRKTKAGEGRGATAAAAAPPIKPRSTQSNAARQAVISVQDEEEEED</sequence>
<feature type="compositionally biased region" description="Polar residues" evidence="1">
    <location>
        <begin position="499"/>
        <end position="511"/>
    </location>
</feature>
<proteinExistence type="predicted"/>
<name>A0ABR3ESQ1_9AGAR</name>
<keyword evidence="3" id="KW-1185">Reference proteome</keyword>
<evidence type="ECO:0000256" key="1">
    <source>
        <dbReference type="SAM" id="MobiDB-lite"/>
    </source>
</evidence>
<feature type="compositionally biased region" description="Gly residues" evidence="1">
    <location>
        <begin position="477"/>
        <end position="495"/>
    </location>
</feature>
<dbReference type="Pfam" id="PF20414">
    <property type="entry name" value="DUF6698"/>
    <property type="match status" value="1"/>
</dbReference>
<feature type="compositionally biased region" description="Low complexity" evidence="1">
    <location>
        <begin position="56"/>
        <end position="78"/>
    </location>
</feature>
<feature type="compositionally biased region" description="Acidic residues" evidence="1">
    <location>
        <begin position="378"/>
        <end position="388"/>
    </location>
</feature>
<feature type="region of interest" description="Disordered" evidence="1">
    <location>
        <begin position="447"/>
        <end position="556"/>
    </location>
</feature>
<feature type="region of interest" description="Disordered" evidence="1">
    <location>
        <begin position="43"/>
        <end position="86"/>
    </location>
</feature>
<feature type="region of interest" description="Disordered" evidence="1">
    <location>
        <begin position="1"/>
        <end position="24"/>
    </location>
</feature>
<protein>
    <submittedName>
        <fullName evidence="2">Uncharacterized protein</fullName>
    </submittedName>
</protein>
<evidence type="ECO:0000313" key="2">
    <source>
        <dbReference type="EMBL" id="KAL0565906.1"/>
    </source>
</evidence>
<organism evidence="2 3">
    <name type="scientific">Marasmius crinis-equi</name>
    <dbReference type="NCBI Taxonomy" id="585013"/>
    <lineage>
        <taxon>Eukaryota</taxon>
        <taxon>Fungi</taxon>
        <taxon>Dikarya</taxon>
        <taxon>Basidiomycota</taxon>
        <taxon>Agaricomycotina</taxon>
        <taxon>Agaricomycetes</taxon>
        <taxon>Agaricomycetidae</taxon>
        <taxon>Agaricales</taxon>
        <taxon>Marasmiineae</taxon>
        <taxon>Marasmiaceae</taxon>
        <taxon>Marasmius</taxon>
    </lineage>
</organism>